<dbReference type="HOGENOM" id="CLU_045822_0_0_0"/>
<evidence type="ECO:0000313" key="3">
    <source>
        <dbReference type="Proteomes" id="UP000007013"/>
    </source>
</evidence>
<protein>
    <submittedName>
        <fullName evidence="2">Uncharacterized protein</fullName>
    </submittedName>
</protein>
<dbReference type="Proteomes" id="UP000007013">
    <property type="component" value="Chromosome"/>
</dbReference>
<sequence>MSAAPLLPTADLFIEPPARSGDDVEYVCRLAEPRGTTHRIWFRFPASCEPLLTRRADPFVLATLIYSLGRIGRLEIHGAVSQGLLANVADFQSAYAAFHRVAAAPVRLVAREVVSAATANRTDGGITAFSGGVDSCFSVFRHTSLSELEPKRPLRAALMMHGFDIPLAEPAMFARAATRARTLTESAGVRLFTGATNLRTLPGHWEDTFGTAVAAVLTFFQPAFVFGLVPSAQLWQQVHFDHGSNPLTDPLLSSGAFAIVHDGTSFGRIDKLRALAAWPEALRLMRVCWEGRHLDANCGRCEKCLRTMLMLRICGVDAPAAFPPLDLAALDRLVIRTRGGLDEFAYLISEARRRNITEPWVAAAEGAVRRSRRAAWLKARARRAAGWLPAAWRNRLQRVRHPAVATASAPPLAEASTQPAPVATEEMLSRP</sequence>
<organism evidence="2 3">
    <name type="scientific">Opitutus terrae (strain DSM 11246 / JCM 15787 / PB90-1)</name>
    <dbReference type="NCBI Taxonomy" id="452637"/>
    <lineage>
        <taxon>Bacteria</taxon>
        <taxon>Pseudomonadati</taxon>
        <taxon>Verrucomicrobiota</taxon>
        <taxon>Opitutia</taxon>
        <taxon>Opitutales</taxon>
        <taxon>Opitutaceae</taxon>
        <taxon>Opitutus</taxon>
    </lineage>
</organism>
<dbReference type="RefSeq" id="WP_012376068.1">
    <property type="nucleotide sequence ID" value="NC_010571.1"/>
</dbReference>
<dbReference type="STRING" id="452637.Oter_3260"/>
<name>B1ZT85_OPITP</name>
<feature type="region of interest" description="Disordered" evidence="1">
    <location>
        <begin position="407"/>
        <end position="431"/>
    </location>
</feature>
<evidence type="ECO:0000313" key="2">
    <source>
        <dbReference type="EMBL" id="ACB76539.1"/>
    </source>
</evidence>
<dbReference type="EMBL" id="CP001032">
    <property type="protein sequence ID" value="ACB76539.1"/>
    <property type="molecule type" value="Genomic_DNA"/>
</dbReference>
<dbReference type="KEGG" id="ote:Oter_3260"/>
<dbReference type="OrthoDB" id="197889at2"/>
<accession>B1ZT85</accession>
<dbReference type="AlphaFoldDB" id="B1ZT85"/>
<keyword evidence="3" id="KW-1185">Reference proteome</keyword>
<proteinExistence type="predicted"/>
<dbReference type="eggNOG" id="ENOG5031ARV">
    <property type="taxonomic scope" value="Bacteria"/>
</dbReference>
<reference evidence="2 3" key="1">
    <citation type="journal article" date="2011" name="J. Bacteriol.">
        <title>Genome sequence of the verrucomicrobium Opitutus terrae PB90-1, an abundant inhabitant of rice paddy soil ecosystems.</title>
        <authorList>
            <person name="van Passel M.W."/>
            <person name="Kant R."/>
            <person name="Palva A."/>
            <person name="Copeland A."/>
            <person name="Lucas S."/>
            <person name="Lapidus A."/>
            <person name="Glavina del Rio T."/>
            <person name="Pitluck S."/>
            <person name="Goltsman E."/>
            <person name="Clum A."/>
            <person name="Sun H."/>
            <person name="Schmutz J."/>
            <person name="Larimer F.W."/>
            <person name="Land M.L."/>
            <person name="Hauser L."/>
            <person name="Kyrpides N."/>
            <person name="Mikhailova N."/>
            <person name="Richardson P.P."/>
            <person name="Janssen P.H."/>
            <person name="de Vos W.M."/>
            <person name="Smidt H."/>
        </authorList>
    </citation>
    <scope>NUCLEOTIDE SEQUENCE [LARGE SCALE GENOMIC DNA]</scope>
    <source>
        <strain evidence="3">DSM 11246 / JCM 15787 / PB90-1</strain>
    </source>
</reference>
<evidence type="ECO:0000256" key="1">
    <source>
        <dbReference type="SAM" id="MobiDB-lite"/>
    </source>
</evidence>
<gene>
    <name evidence="2" type="ordered locus">Oter_3260</name>
</gene>